<dbReference type="InterPro" id="IPR013783">
    <property type="entry name" value="Ig-like_fold"/>
</dbReference>
<comment type="caution">
    <text evidence="5">The sequence shown here is derived from an EMBL/GenBank/DDBJ whole genome shotgun (WGS) entry which is preliminary data.</text>
</comment>
<comment type="subcellular location">
    <subcellularLocation>
        <location evidence="1">Cytoplasm</location>
    </subcellularLocation>
</comment>
<evidence type="ECO:0000313" key="5">
    <source>
        <dbReference type="EMBL" id="NYF79017.1"/>
    </source>
</evidence>
<dbReference type="Proteomes" id="UP000589520">
    <property type="component" value="Unassembled WGS sequence"/>
</dbReference>
<dbReference type="Pfam" id="PF15780">
    <property type="entry name" value="ASH"/>
    <property type="match status" value="1"/>
</dbReference>
<evidence type="ECO:0000256" key="2">
    <source>
        <dbReference type="ARBA" id="ARBA00022490"/>
    </source>
</evidence>
<dbReference type="Pfam" id="PF16640">
    <property type="entry name" value="Big_3_5"/>
    <property type="match status" value="1"/>
</dbReference>
<dbReference type="NCBIfam" id="NF012200">
    <property type="entry name" value="choice_anch_D"/>
    <property type="match status" value="1"/>
</dbReference>
<dbReference type="InterPro" id="IPR031549">
    <property type="entry name" value="ASH"/>
</dbReference>
<name>A0A7Y9TK79_9BACT</name>
<gene>
    <name evidence="5" type="ORF">HDF17_001304</name>
</gene>
<dbReference type="EMBL" id="JACCCW010000001">
    <property type="protein sequence ID" value="NYF79017.1"/>
    <property type="molecule type" value="Genomic_DNA"/>
</dbReference>
<evidence type="ECO:0000259" key="3">
    <source>
        <dbReference type="Pfam" id="PF15780"/>
    </source>
</evidence>
<proteinExistence type="predicted"/>
<protein>
    <submittedName>
        <fullName evidence="5">Uncharacterized protein</fullName>
    </submittedName>
</protein>
<organism evidence="5 6">
    <name type="scientific">Granulicella arctica</name>
    <dbReference type="NCBI Taxonomy" id="940613"/>
    <lineage>
        <taxon>Bacteria</taxon>
        <taxon>Pseudomonadati</taxon>
        <taxon>Acidobacteriota</taxon>
        <taxon>Terriglobia</taxon>
        <taxon>Terriglobales</taxon>
        <taxon>Acidobacteriaceae</taxon>
        <taxon>Granulicella</taxon>
    </lineage>
</organism>
<accession>A0A7Y9TK79</accession>
<keyword evidence="2" id="KW-0963">Cytoplasm</keyword>
<dbReference type="Gene3D" id="2.60.40.10">
    <property type="entry name" value="Immunoglobulins"/>
    <property type="match status" value="2"/>
</dbReference>
<reference evidence="5 6" key="1">
    <citation type="submission" date="2020-07" db="EMBL/GenBank/DDBJ databases">
        <title>Genomic Encyclopedia of Type Strains, Phase IV (KMG-V): Genome sequencing to study the core and pangenomes of soil and plant-associated prokaryotes.</title>
        <authorList>
            <person name="Whitman W."/>
        </authorList>
    </citation>
    <scope>NUCLEOTIDE SEQUENCE [LARGE SCALE GENOMIC DNA]</scope>
    <source>
        <strain evidence="5 6">X4EP2</strain>
    </source>
</reference>
<feature type="domain" description="Bacterial Ig-like" evidence="4">
    <location>
        <begin position="955"/>
        <end position="1031"/>
    </location>
</feature>
<dbReference type="AlphaFoldDB" id="A0A7Y9TK79"/>
<evidence type="ECO:0000256" key="1">
    <source>
        <dbReference type="ARBA" id="ARBA00004496"/>
    </source>
</evidence>
<evidence type="ECO:0000259" key="4">
    <source>
        <dbReference type="Pfam" id="PF16640"/>
    </source>
</evidence>
<dbReference type="InterPro" id="IPR032109">
    <property type="entry name" value="Big_3_5"/>
</dbReference>
<evidence type="ECO:0000313" key="6">
    <source>
        <dbReference type="Proteomes" id="UP000589520"/>
    </source>
</evidence>
<dbReference type="GO" id="GO:0005737">
    <property type="term" value="C:cytoplasm"/>
    <property type="evidence" value="ECO:0007669"/>
    <property type="project" value="UniProtKB-SubCell"/>
</dbReference>
<keyword evidence="6" id="KW-1185">Reference proteome</keyword>
<feature type="domain" description="Abnormal spindle-like microcephaly-associated protein ASH" evidence="3">
    <location>
        <begin position="843"/>
        <end position="926"/>
    </location>
</feature>
<sequence length="1083" mass="115121">MRAIEAEPKAFQLRRRYLSCLIFLVIGLAASRMFAQNLSTTSNALDRINFGDTGSDAYSESVHGFVNLSQPTGTGALGLTYREIAASTNSADSGIDADNRFLTFTMKCDPALQNYITIQVWGSDTTNDFIYLYTPTQGFGEGGYGGKNEPELDLQGNDPTLAGRWVYETVAIPLSMTSGNTSVTLTLDSGNLATGQTSRPIYSAFTHTNPYLIVASTDPQGTAPAATAPTPTTYNSAYFASILSNISSYLTTVTDNQLFGSNWQAAVNAGTVPAQIYGTFGCCGTSPTDVNPLTQWLNYEATYAGGTNSGNNVPMQRLEMLAFAYVTPNFLTSYYQDSTTEQRIVAALDSYSYMQALNGSWGNMKAWDGLVQSGSSFTTQGRQNTEGNPIEGQGTWAIGAAILQMQGDASFRTALNQPISSTLEPGVLRYQAYQTMLVENIDWLTSVYGHGHAPNQDLLEARLYLYANLALRALDNIYGTSLARTNAQMYSDYLDETSGLALAQANDLNISNGGLGLEVNGSLNGSFDGGYGWLDTNYLVDLAKILNDNGIETSSSHPVRTVAMNAAYAFSNFIYPSLVAAGSGYDTTMRSEQFLTFRHEANVGPIATLQLYFAAADFNDPYAVHGFYLEHANGITFPAISGSQSDNIAISNMTGYPDYVTLSNQLNAQPNDPSGVTFLNEPAHADGVWADPTGSTIAIKHAGEDLRMVLNWRPLLTPGVSTPLSPTEPMDNVVRVHDTTATMDRLATVRMPSSAATGASGNYTSGTVGTLYVARYGNYLVGLNWQNSAATMTLPPDMQISGGTATDLASGTTYNLSTTTTVSVPAGGAVALYQYLPTSTLSSTSVNFGSQTVNTQTASTVTLSNSGTGPLLIASMGVSGSQSSDFSYTTTCGSSLAANANCTITFTFAPTASGTETSTFSLTTSLSTTAQTISLNGAAVGYPTWTSLRSSARWTAFTTPVILEARVRSREGHPSGTVTFYNGSTSLGTGTLDGFGVAKLKTTALPEGKDSITASYGASPDFAASTSFSITEIVFPDCTDHHPGDHHDDGPQWDQWRHRQCWVVPGGINPATVDASGGPSQRR</sequence>